<dbReference type="RefSeq" id="WP_308453729.1">
    <property type="nucleotide sequence ID" value="NZ_JAJEQR010000024.1"/>
</dbReference>
<comment type="caution">
    <text evidence="10">The sequence shown here is derived from an EMBL/GenBank/DDBJ whole genome shotgun (WGS) entry which is preliminary data.</text>
</comment>
<dbReference type="PANTHER" id="PTHR43198:SF2">
    <property type="entry name" value="SI:CH1073-67J19.1-RELATED"/>
    <property type="match status" value="1"/>
</dbReference>
<dbReference type="EC" id="3.5.99.2" evidence="5"/>
<reference evidence="10" key="1">
    <citation type="submission" date="2021-10" db="EMBL/GenBank/DDBJ databases">
        <title>Anaerobic single-cell dispensing facilitates the cultivation of human gut bacteria.</title>
        <authorList>
            <person name="Afrizal A."/>
        </authorList>
    </citation>
    <scope>NUCLEOTIDE SEQUENCE</scope>
    <source>
        <strain evidence="10">CLA-AA-H215</strain>
    </source>
</reference>
<evidence type="ECO:0000259" key="9">
    <source>
        <dbReference type="Pfam" id="PF03070"/>
    </source>
</evidence>
<evidence type="ECO:0000256" key="7">
    <source>
        <dbReference type="ARBA" id="ARBA00022977"/>
    </source>
</evidence>
<organism evidence="10 11">
    <name type="scientific">Hominifimenecus microfluidus</name>
    <dbReference type="NCBI Taxonomy" id="2885348"/>
    <lineage>
        <taxon>Bacteria</taxon>
        <taxon>Bacillati</taxon>
        <taxon>Bacillota</taxon>
        <taxon>Clostridia</taxon>
        <taxon>Lachnospirales</taxon>
        <taxon>Lachnospiraceae</taxon>
        <taxon>Hominifimenecus</taxon>
    </lineage>
</organism>
<evidence type="ECO:0000256" key="3">
    <source>
        <dbReference type="ARBA" id="ARBA00010264"/>
    </source>
</evidence>
<dbReference type="Proteomes" id="UP001198182">
    <property type="component" value="Unassembled WGS sequence"/>
</dbReference>
<keyword evidence="7" id="KW-0784">Thiamine biosynthesis</keyword>
<dbReference type="GO" id="GO:0050334">
    <property type="term" value="F:thiaminase activity"/>
    <property type="evidence" value="ECO:0007669"/>
    <property type="project" value="UniProtKB-EC"/>
</dbReference>
<dbReference type="InterPro" id="IPR050967">
    <property type="entry name" value="Thiamine_Salvage_TenA"/>
</dbReference>
<dbReference type="InterPro" id="IPR027574">
    <property type="entry name" value="Thiaminase_II"/>
</dbReference>
<protein>
    <recommendedName>
        <fullName evidence="6">Aminopyrimidine aminohydrolase</fullName>
        <ecNumber evidence="5">3.5.99.2</ecNumber>
    </recommendedName>
</protein>
<dbReference type="GO" id="GO:0005829">
    <property type="term" value="C:cytosol"/>
    <property type="evidence" value="ECO:0007669"/>
    <property type="project" value="TreeGrafter"/>
</dbReference>
<evidence type="ECO:0000256" key="4">
    <source>
        <dbReference type="ARBA" id="ARBA00011881"/>
    </source>
</evidence>
<dbReference type="GO" id="GO:0009228">
    <property type="term" value="P:thiamine biosynthetic process"/>
    <property type="evidence" value="ECO:0007669"/>
    <property type="project" value="UniProtKB-KW"/>
</dbReference>
<accession>A0AAE3JF86</accession>
<dbReference type="InterPro" id="IPR004305">
    <property type="entry name" value="Thiaminase-2/PQQC"/>
</dbReference>
<comment type="subunit">
    <text evidence="4">Homotetramer.</text>
</comment>
<evidence type="ECO:0000313" key="10">
    <source>
        <dbReference type="EMBL" id="MCC2231205.1"/>
    </source>
</evidence>
<comment type="catalytic activity">
    <reaction evidence="1">
        <text>4-amino-5-aminomethyl-2-methylpyrimidine + H2O = 4-amino-5-hydroxymethyl-2-methylpyrimidine + NH4(+)</text>
        <dbReference type="Rhea" id="RHEA:31799"/>
        <dbReference type="ChEBI" id="CHEBI:15377"/>
        <dbReference type="ChEBI" id="CHEBI:16892"/>
        <dbReference type="ChEBI" id="CHEBI:28938"/>
        <dbReference type="ChEBI" id="CHEBI:63416"/>
        <dbReference type="EC" id="3.5.99.2"/>
    </reaction>
</comment>
<feature type="domain" description="Thiaminase-2/PQQC" evidence="9">
    <location>
        <begin position="12"/>
        <end position="217"/>
    </location>
</feature>
<evidence type="ECO:0000256" key="6">
    <source>
        <dbReference type="ARBA" id="ARBA00013647"/>
    </source>
</evidence>
<dbReference type="InterPro" id="IPR016084">
    <property type="entry name" value="Haem_Oase-like_multi-hlx"/>
</dbReference>
<keyword evidence="11" id="KW-1185">Reference proteome</keyword>
<comment type="pathway">
    <text evidence="2">Cofactor biosynthesis; thiamine diphosphate biosynthesis.</text>
</comment>
<dbReference type="CDD" id="cd19361">
    <property type="entry name" value="TenA_C_HP1287-like"/>
    <property type="match status" value="1"/>
</dbReference>
<dbReference type="Gene3D" id="1.20.910.10">
    <property type="entry name" value="Heme oxygenase-like"/>
    <property type="match status" value="1"/>
</dbReference>
<name>A0AAE3JF86_9FIRM</name>
<dbReference type="SUPFAM" id="SSF48613">
    <property type="entry name" value="Heme oxygenase-like"/>
    <property type="match status" value="1"/>
</dbReference>
<evidence type="ECO:0000256" key="1">
    <source>
        <dbReference type="ARBA" id="ARBA00001881"/>
    </source>
</evidence>
<dbReference type="Pfam" id="PF03070">
    <property type="entry name" value="TENA_THI-4"/>
    <property type="match status" value="1"/>
</dbReference>
<gene>
    <name evidence="10" type="primary">tenA</name>
    <name evidence="10" type="ORF">LKD81_09400</name>
</gene>
<sequence>MSIVERLLEDSKEIWETFYTHPFVQGIGSGSLDHEKFKYYMIQDYLYLIDYAKVFAVGAAKAFDKDTMREFSAYTDSLMNGEMEIHRSYMKRLGITEEEAEHCPAALDNISYTSYMLRIAYEGGPADVMAAILSCALSYEEIACRLKAQYPGCWEHPFFGEWVSGYISEEYHEANQKLIALMERLADGFDERQIARLSEVFKNCSRYEAAFWDMGWEMKK</sequence>
<dbReference type="PANTHER" id="PTHR43198">
    <property type="entry name" value="BIFUNCTIONAL TH2 PROTEIN"/>
    <property type="match status" value="1"/>
</dbReference>
<dbReference type="EMBL" id="JAJEQR010000024">
    <property type="protein sequence ID" value="MCC2231205.1"/>
    <property type="molecule type" value="Genomic_DNA"/>
</dbReference>
<evidence type="ECO:0000256" key="8">
    <source>
        <dbReference type="ARBA" id="ARBA00048337"/>
    </source>
</evidence>
<comment type="similarity">
    <text evidence="3">Belongs to the TenA family.</text>
</comment>
<evidence type="ECO:0000256" key="5">
    <source>
        <dbReference type="ARBA" id="ARBA00012684"/>
    </source>
</evidence>
<dbReference type="AlphaFoldDB" id="A0AAE3JF86"/>
<comment type="catalytic activity">
    <reaction evidence="8">
        <text>thiamine + H2O = 5-(2-hydroxyethyl)-4-methylthiazole + 4-amino-5-hydroxymethyl-2-methylpyrimidine + H(+)</text>
        <dbReference type="Rhea" id="RHEA:17509"/>
        <dbReference type="ChEBI" id="CHEBI:15377"/>
        <dbReference type="ChEBI" id="CHEBI:15378"/>
        <dbReference type="ChEBI" id="CHEBI:16892"/>
        <dbReference type="ChEBI" id="CHEBI:17957"/>
        <dbReference type="ChEBI" id="CHEBI:18385"/>
        <dbReference type="EC" id="3.5.99.2"/>
    </reaction>
</comment>
<evidence type="ECO:0000256" key="2">
    <source>
        <dbReference type="ARBA" id="ARBA00004948"/>
    </source>
</evidence>
<proteinExistence type="inferred from homology"/>
<evidence type="ECO:0000313" key="11">
    <source>
        <dbReference type="Proteomes" id="UP001198182"/>
    </source>
</evidence>
<dbReference type="NCBIfam" id="TIGR04306">
    <property type="entry name" value="salvage_TenA"/>
    <property type="match status" value="1"/>
</dbReference>